<protein>
    <submittedName>
        <fullName evidence="1">Uncharacterized protein</fullName>
    </submittedName>
</protein>
<comment type="caution">
    <text evidence="1">The sequence shown here is derived from an EMBL/GenBank/DDBJ whole genome shotgun (WGS) entry which is preliminary data.</text>
</comment>
<evidence type="ECO:0000313" key="2">
    <source>
        <dbReference type="Proteomes" id="UP000735302"/>
    </source>
</evidence>
<dbReference type="EMBL" id="BLXT01006566">
    <property type="protein sequence ID" value="GFO32164.1"/>
    <property type="molecule type" value="Genomic_DNA"/>
</dbReference>
<gene>
    <name evidence="1" type="ORF">PoB_005866900</name>
</gene>
<evidence type="ECO:0000313" key="1">
    <source>
        <dbReference type="EMBL" id="GFO32164.1"/>
    </source>
</evidence>
<accession>A0AAV4CHD9</accession>
<dbReference type="Proteomes" id="UP000735302">
    <property type="component" value="Unassembled WGS sequence"/>
</dbReference>
<proteinExistence type="predicted"/>
<dbReference type="AlphaFoldDB" id="A0AAV4CHD9"/>
<reference evidence="1 2" key="1">
    <citation type="journal article" date="2021" name="Elife">
        <title>Chloroplast acquisition without the gene transfer in kleptoplastic sea slugs, Plakobranchus ocellatus.</title>
        <authorList>
            <person name="Maeda T."/>
            <person name="Takahashi S."/>
            <person name="Yoshida T."/>
            <person name="Shimamura S."/>
            <person name="Takaki Y."/>
            <person name="Nagai Y."/>
            <person name="Toyoda A."/>
            <person name="Suzuki Y."/>
            <person name="Arimoto A."/>
            <person name="Ishii H."/>
            <person name="Satoh N."/>
            <person name="Nishiyama T."/>
            <person name="Hasebe M."/>
            <person name="Maruyama T."/>
            <person name="Minagawa J."/>
            <person name="Obokata J."/>
            <person name="Shigenobu S."/>
        </authorList>
    </citation>
    <scope>NUCLEOTIDE SEQUENCE [LARGE SCALE GENOMIC DNA]</scope>
</reference>
<organism evidence="1 2">
    <name type="scientific">Plakobranchus ocellatus</name>
    <dbReference type="NCBI Taxonomy" id="259542"/>
    <lineage>
        <taxon>Eukaryota</taxon>
        <taxon>Metazoa</taxon>
        <taxon>Spiralia</taxon>
        <taxon>Lophotrochozoa</taxon>
        <taxon>Mollusca</taxon>
        <taxon>Gastropoda</taxon>
        <taxon>Heterobranchia</taxon>
        <taxon>Euthyneura</taxon>
        <taxon>Panpulmonata</taxon>
        <taxon>Sacoglossa</taxon>
        <taxon>Placobranchoidea</taxon>
        <taxon>Plakobranchidae</taxon>
        <taxon>Plakobranchus</taxon>
    </lineage>
</organism>
<sequence length="91" mass="9979">MRHGEGTGQKEFAKTNLYVWQQVAESATVIILDLNRLCSSFHSLSIILLEELQAVESESTLRSPVIFLSRVRAPPPVPCPDGGSESLRAPC</sequence>
<keyword evidence="2" id="KW-1185">Reference proteome</keyword>
<name>A0AAV4CHD9_9GAST</name>